<keyword evidence="1" id="KW-1133">Transmembrane helix</keyword>
<evidence type="ECO:0000256" key="1">
    <source>
        <dbReference type="SAM" id="Phobius"/>
    </source>
</evidence>
<keyword evidence="1" id="KW-0472">Membrane</keyword>
<sequence>MSREEQFIYFGQCKISTFSSDFASSGQLDPCNCSSYYQLTNGPTPTKERHVCDPSLFWNHESSECTAGDLVIKLGLCDPAVPWNRCANINEVGSLVIKNDCVRKGFYSPAPLPDQTAAYISPHTLPNHVQMANLQLAGLSLLAGVIITTLLTAVLLTFCAKHLRRILVPPPRYEHRNSQGDENQHSYDDIAENEGFKCERIDDSDVDAVKSQLVSCPRCLQQSHTAADHSHLVTVTSTHNLE</sequence>
<evidence type="ECO:0000313" key="3">
    <source>
        <dbReference type="Proteomes" id="UP001164746"/>
    </source>
</evidence>
<gene>
    <name evidence="2" type="ORF">MAR_011018</name>
</gene>
<feature type="transmembrane region" description="Helical" evidence="1">
    <location>
        <begin position="136"/>
        <end position="158"/>
    </location>
</feature>
<dbReference type="Proteomes" id="UP001164746">
    <property type="component" value="Chromosome 14"/>
</dbReference>
<accession>A0ABY7FVX5</accession>
<feature type="non-terminal residue" evidence="2">
    <location>
        <position position="1"/>
    </location>
</feature>
<name>A0ABY7FVX5_MYAAR</name>
<protein>
    <submittedName>
        <fullName evidence="2">Uncharacterized protein</fullName>
    </submittedName>
</protein>
<dbReference type="EMBL" id="CP111025">
    <property type="protein sequence ID" value="WAR25314.1"/>
    <property type="molecule type" value="Genomic_DNA"/>
</dbReference>
<organism evidence="2 3">
    <name type="scientific">Mya arenaria</name>
    <name type="common">Soft-shell clam</name>
    <dbReference type="NCBI Taxonomy" id="6604"/>
    <lineage>
        <taxon>Eukaryota</taxon>
        <taxon>Metazoa</taxon>
        <taxon>Spiralia</taxon>
        <taxon>Lophotrochozoa</taxon>
        <taxon>Mollusca</taxon>
        <taxon>Bivalvia</taxon>
        <taxon>Autobranchia</taxon>
        <taxon>Heteroconchia</taxon>
        <taxon>Euheterodonta</taxon>
        <taxon>Imparidentia</taxon>
        <taxon>Neoheterodontei</taxon>
        <taxon>Myida</taxon>
        <taxon>Myoidea</taxon>
        <taxon>Myidae</taxon>
        <taxon>Mya</taxon>
    </lineage>
</organism>
<evidence type="ECO:0000313" key="2">
    <source>
        <dbReference type="EMBL" id="WAR25314.1"/>
    </source>
</evidence>
<reference evidence="2" key="1">
    <citation type="submission" date="2022-11" db="EMBL/GenBank/DDBJ databases">
        <title>Centuries of genome instability and evolution in soft-shell clam transmissible cancer (bioRxiv).</title>
        <authorList>
            <person name="Hart S.F.M."/>
            <person name="Yonemitsu M.A."/>
            <person name="Giersch R.M."/>
            <person name="Beal B.F."/>
            <person name="Arriagada G."/>
            <person name="Davis B.W."/>
            <person name="Ostrander E.A."/>
            <person name="Goff S.P."/>
            <person name="Metzger M.J."/>
        </authorList>
    </citation>
    <scope>NUCLEOTIDE SEQUENCE</scope>
    <source>
        <strain evidence="2">MELC-2E11</strain>
        <tissue evidence="2">Siphon/mantle</tissue>
    </source>
</reference>
<proteinExistence type="predicted"/>
<keyword evidence="3" id="KW-1185">Reference proteome</keyword>
<keyword evidence="1" id="KW-0812">Transmembrane</keyword>